<comment type="similarity">
    <text evidence="1">Belongs to the ABC transporter superfamily.</text>
</comment>
<keyword evidence="4 6" id="KW-0067">ATP-binding</keyword>
<dbReference type="GO" id="GO:0005524">
    <property type="term" value="F:ATP binding"/>
    <property type="evidence" value="ECO:0007669"/>
    <property type="project" value="UniProtKB-KW"/>
</dbReference>
<dbReference type="Pfam" id="PF00005">
    <property type="entry name" value="ABC_tran"/>
    <property type="match status" value="1"/>
</dbReference>
<comment type="caution">
    <text evidence="6">The sequence shown here is derived from an EMBL/GenBank/DDBJ whole genome shotgun (WGS) entry which is preliminary data.</text>
</comment>
<evidence type="ECO:0000313" key="6">
    <source>
        <dbReference type="EMBL" id="MDQ0337883.1"/>
    </source>
</evidence>
<evidence type="ECO:0000256" key="3">
    <source>
        <dbReference type="ARBA" id="ARBA00022741"/>
    </source>
</evidence>
<dbReference type="PANTHER" id="PTHR42711">
    <property type="entry name" value="ABC TRANSPORTER ATP-BINDING PROTEIN"/>
    <property type="match status" value="1"/>
</dbReference>
<organism evidence="6 7">
    <name type="scientific">Caldalkalibacillus uzonensis</name>
    <dbReference type="NCBI Taxonomy" id="353224"/>
    <lineage>
        <taxon>Bacteria</taxon>
        <taxon>Bacillati</taxon>
        <taxon>Bacillota</taxon>
        <taxon>Bacilli</taxon>
        <taxon>Bacillales</taxon>
        <taxon>Bacillaceae</taxon>
        <taxon>Caldalkalibacillus</taxon>
    </lineage>
</organism>
<dbReference type="PROSITE" id="PS00211">
    <property type="entry name" value="ABC_TRANSPORTER_1"/>
    <property type="match status" value="1"/>
</dbReference>
<evidence type="ECO:0000259" key="5">
    <source>
        <dbReference type="PROSITE" id="PS50893"/>
    </source>
</evidence>
<dbReference type="RefSeq" id="WP_307335359.1">
    <property type="nucleotide sequence ID" value="NZ_JAUSUQ010000002.1"/>
</dbReference>
<dbReference type="InterPro" id="IPR003593">
    <property type="entry name" value="AAA+_ATPase"/>
</dbReference>
<gene>
    <name evidence="6" type="ORF">J2S00_000666</name>
</gene>
<evidence type="ECO:0000256" key="4">
    <source>
        <dbReference type="ARBA" id="ARBA00022840"/>
    </source>
</evidence>
<feature type="domain" description="ABC transporter" evidence="5">
    <location>
        <begin position="2"/>
        <end position="233"/>
    </location>
</feature>
<dbReference type="Gene3D" id="3.40.50.300">
    <property type="entry name" value="P-loop containing nucleotide triphosphate hydrolases"/>
    <property type="match status" value="1"/>
</dbReference>
<protein>
    <submittedName>
        <fullName evidence="6">Sodium transport system ATP-binding protein</fullName>
    </submittedName>
</protein>
<evidence type="ECO:0000256" key="1">
    <source>
        <dbReference type="ARBA" id="ARBA00005417"/>
    </source>
</evidence>
<reference evidence="6 7" key="1">
    <citation type="submission" date="2023-07" db="EMBL/GenBank/DDBJ databases">
        <title>Genomic Encyclopedia of Type Strains, Phase IV (KMG-IV): sequencing the most valuable type-strain genomes for metagenomic binning, comparative biology and taxonomic classification.</title>
        <authorList>
            <person name="Goeker M."/>
        </authorList>
    </citation>
    <scope>NUCLEOTIDE SEQUENCE [LARGE SCALE GENOMIC DNA]</scope>
    <source>
        <strain evidence="6 7">DSM 17740</strain>
    </source>
</reference>
<keyword evidence="3" id="KW-0547">Nucleotide-binding</keyword>
<keyword evidence="2" id="KW-0813">Transport</keyword>
<dbReference type="SMART" id="SM00382">
    <property type="entry name" value="AAA"/>
    <property type="match status" value="1"/>
</dbReference>
<dbReference type="InterPro" id="IPR003439">
    <property type="entry name" value="ABC_transporter-like_ATP-bd"/>
</dbReference>
<dbReference type="InterPro" id="IPR017871">
    <property type="entry name" value="ABC_transporter-like_CS"/>
</dbReference>
<dbReference type="EMBL" id="JAUSUQ010000002">
    <property type="protein sequence ID" value="MDQ0337883.1"/>
    <property type="molecule type" value="Genomic_DNA"/>
</dbReference>
<evidence type="ECO:0000313" key="7">
    <source>
        <dbReference type="Proteomes" id="UP001232445"/>
    </source>
</evidence>
<dbReference type="InterPro" id="IPR050763">
    <property type="entry name" value="ABC_transporter_ATP-binding"/>
</dbReference>
<dbReference type="PANTHER" id="PTHR42711:SF5">
    <property type="entry name" value="ABC TRANSPORTER ATP-BINDING PROTEIN NATA"/>
    <property type="match status" value="1"/>
</dbReference>
<keyword evidence="7" id="KW-1185">Reference proteome</keyword>
<dbReference type="InterPro" id="IPR027417">
    <property type="entry name" value="P-loop_NTPase"/>
</dbReference>
<evidence type="ECO:0000256" key="2">
    <source>
        <dbReference type="ARBA" id="ARBA00022448"/>
    </source>
</evidence>
<dbReference type="SUPFAM" id="SSF52540">
    <property type="entry name" value="P-loop containing nucleoside triphosphate hydrolases"/>
    <property type="match status" value="1"/>
</dbReference>
<name>A0ABU0CN91_9BACI</name>
<dbReference type="PROSITE" id="PS50893">
    <property type="entry name" value="ABC_TRANSPORTER_2"/>
    <property type="match status" value="1"/>
</dbReference>
<proteinExistence type="inferred from homology"/>
<accession>A0ABU0CN91</accession>
<sequence length="243" mass="26939">MIGVEEVTKAFKTTVAVNQLSFSIGKGEVVGLLGENGAGKTTTLRLIAAVMKPTSGRISVAGFDTVKQAREVKKRVGILFGEETGLYDRLTARENIAYFAQLYGLSELETEQRITRLADIFDMHDYLDRRVGGFSKGMCQKVAIARSIIHDPDVILFDEPTSGLDIIAANDMRGLIRHFSEQGKTVVFSSHIMSEVQKLCQRVLILHKGTLRFDGTLEALYTAHGHDDLDRIFLAEVGRDRHV</sequence>
<dbReference type="Proteomes" id="UP001232445">
    <property type="component" value="Unassembled WGS sequence"/>
</dbReference>